<feature type="binding site" description="type 1 copper site" evidence="12">
    <location>
        <position position="701"/>
    </location>
    <ligand>
        <name>Cu cation</name>
        <dbReference type="ChEBI" id="CHEBI:23378"/>
        <label>1</label>
    </ligand>
</feature>
<feature type="transmembrane region" description="Helical" evidence="14">
    <location>
        <begin position="263"/>
        <end position="285"/>
    </location>
</feature>
<dbReference type="InterPro" id="IPR011707">
    <property type="entry name" value="Cu-oxidase-like_N"/>
</dbReference>
<dbReference type="Gene3D" id="2.60.40.420">
    <property type="entry name" value="Cupredoxins - blue copper proteins"/>
    <property type="match status" value="3"/>
</dbReference>
<comment type="cofactor">
    <cofactor evidence="2 12">
        <name>Cu(2+)</name>
        <dbReference type="ChEBI" id="CHEBI:29036"/>
    </cofactor>
</comment>
<comment type="subunit">
    <text evidence="4">Homotrimer.</text>
</comment>
<dbReference type="GO" id="GO:0050421">
    <property type="term" value="F:nitrite reductase (NO-forming) activity"/>
    <property type="evidence" value="ECO:0007669"/>
    <property type="project" value="UniProtKB-EC"/>
</dbReference>
<comment type="cofactor">
    <cofactor evidence="1 12">
        <name>Cu(+)</name>
        <dbReference type="ChEBI" id="CHEBI:49552"/>
    </cofactor>
</comment>
<reference evidence="16" key="2">
    <citation type="submission" date="2021-09" db="EMBL/GenBank/DDBJ databases">
        <authorList>
            <person name="Gilroy R."/>
        </authorList>
    </citation>
    <scope>NUCLEOTIDE SEQUENCE</scope>
    <source>
        <strain evidence="16">ChiGjej3B3-7470</strain>
    </source>
</reference>
<sequence length="868" mass="92236">MRRGRSMRDFALLLWLVAAGLVAIAHQWVPEATWLMIHLVALGALTHAVMVWSNHFSSALLRARHDDDTKRRDNRRLGVLGVGSAAVLTGVPLAQWWLVVVGAVLVTLAVVWHAAILIRDLRRALPGRFRICIRYYLAAACCLPIGALFGVLLAWGLDSHWHANLLVAHTMTMLLGWVGLTVVGTLVTFWPTVLRTRMDERAEVLAKRALPMLLGSLAVIIGGASFGWRPVAGVGIALYAVAIVYWGRSLVGPLRKSPPKEFAPASIAAAAVWAVVALVATAIHVLRADDVELAGRYPLIASIWIVGFGLQLLTGALSYLLPSVLGGGPRVVRAGARHFDRWTTTRLVVINAGLALWLLPLPGWVRVTLSSLVLLALLVFVPLMIKGIRASVVEKRRAAAGEPADAFERPNALTGSGVMAGVAALALAVSVGIGVDPGAAGLSSAPAASESAAAVAPSGATVRIPVRAVGMTFEPNRAEVNPGDHVIIVLTNDDATNVHDIAFGDLRTPRVGHGEIVELDLGVVGQSQQGWCTVVGHRQMGMTFDLVVRGSEAPTAEPTAPTTGHDHGSVTGDPSATLSTIVNPVAPALQETAVHRHEFRVTEEPLEVAPGLWQRRWTFNGGSVGPTLRGKVGDVFEITLINDGTMGHSIDFHAGAVAPDVPMRTIAPGESLVYTFTAERAGIWMYHCSTMPMSAHIAAGMHGAVIIEPEDGLPTVDREYVLVQSEVFTDGATSAEAATDIDPAAVSAERPDKVVFNGIANQYDQQPFEAKVGERIRFWVLDAGPNRATSFHIVGGQFDTVYREGAYVLRDGVDAFGNAGNGGQALALQPAEGGFVELTFPEAGHYPAVSHIMVDAERGAHGIVKVTD</sequence>
<organism evidence="16 17">
    <name type="scientific">Tessaracoccus flavescens</name>
    <dbReference type="NCBI Taxonomy" id="399497"/>
    <lineage>
        <taxon>Bacteria</taxon>
        <taxon>Bacillati</taxon>
        <taxon>Actinomycetota</taxon>
        <taxon>Actinomycetes</taxon>
        <taxon>Propionibacteriales</taxon>
        <taxon>Propionibacteriaceae</taxon>
        <taxon>Tessaracoccus</taxon>
    </lineage>
</organism>
<feature type="transmembrane region" description="Helical" evidence="14">
    <location>
        <begin position="365"/>
        <end position="385"/>
    </location>
</feature>
<feature type="transmembrane region" description="Helical" evidence="14">
    <location>
        <begin position="234"/>
        <end position="251"/>
    </location>
</feature>
<evidence type="ECO:0000256" key="4">
    <source>
        <dbReference type="ARBA" id="ARBA00011233"/>
    </source>
</evidence>
<feature type="transmembrane region" description="Helical" evidence="14">
    <location>
        <begin position="35"/>
        <end position="56"/>
    </location>
</feature>
<name>A0A921JQY9_9ACTN</name>
<evidence type="ECO:0000256" key="11">
    <source>
        <dbReference type="ARBA" id="ARBA00049340"/>
    </source>
</evidence>
<evidence type="ECO:0000256" key="1">
    <source>
        <dbReference type="ARBA" id="ARBA00001960"/>
    </source>
</evidence>
<evidence type="ECO:0000256" key="14">
    <source>
        <dbReference type="SAM" id="Phobius"/>
    </source>
</evidence>
<evidence type="ECO:0000259" key="15">
    <source>
        <dbReference type="Pfam" id="PF07732"/>
    </source>
</evidence>
<comment type="catalytic activity">
    <reaction evidence="11">
        <text>nitric oxide + Fe(III)-[cytochrome c] + H2O = Fe(II)-[cytochrome c] + nitrite + 2 H(+)</text>
        <dbReference type="Rhea" id="RHEA:15233"/>
        <dbReference type="Rhea" id="RHEA-COMP:10350"/>
        <dbReference type="Rhea" id="RHEA-COMP:14399"/>
        <dbReference type="ChEBI" id="CHEBI:15377"/>
        <dbReference type="ChEBI" id="CHEBI:15378"/>
        <dbReference type="ChEBI" id="CHEBI:16301"/>
        <dbReference type="ChEBI" id="CHEBI:16480"/>
        <dbReference type="ChEBI" id="CHEBI:29033"/>
        <dbReference type="ChEBI" id="CHEBI:29034"/>
        <dbReference type="EC" id="1.7.2.1"/>
    </reaction>
</comment>
<dbReference type="Proteomes" id="UP000712713">
    <property type="component" value="Unassembled WGS sequence"/>
</dbReference>
<reference evidence="16" key="1">
    <citation type="journal article" date="2021" name="PeerJ">
        <title>Extensive microbial diversity within the chicken gut microbiome revealed by metagenomics and culture.</title>
        <authorList>
            <person name="Gilroy R."/>
            <person name="Ravi A."/>
            <person name="Getino M."/>
            <person name="Pursley I."/>
            <person name="Horton D.L."/>
            <person name="Alikhan N.F."/>
            <person name="Baker D."/>
            <person name="Gharbi K."/>
            <person name="Hall N."/>
            <person name="Watson M."/>
            <person name="Adriaenssens E.M."/>
            <person name="Foster-Nyarko E."/>
            <person name="Jarju S."/>
            <person name="Secka A."/>
            <person name="Antonio M."/>
            <person name="Oren A."/>
            <person name="Chaudhuri R.R."/>
            <person name="La Ragione R."/>
            <person name="Hildebrand F."/>
            <person name="Pallen M.J."/>
        </authorList>
    </citation>
    <scope>NUCLEOTIDE SEQUENCE</scope>
    <source>
        <strain evidence="16">ChiGjej3B3-7470</strain>
    </source>
</reference>
<feature type="transmembrane region" description="Helical" evidence="14">
    <location>
        <begin position="210"/>
        <end position="228"/>
    </location>
</feature>
<evidence type="ECO:0000256" key="12">
    <source>
        <dbReference type="PIRSR" id="PIRSR601287-1"/>
    </source>
</evidence>
<evidence type="ECO:0000256" key="8">
    <source>
        <dbReference type="ARBA" id="ARBA00022737"/>
    </source>
</evidence>
<feature type="binding site" description="type 1 copper site" evidence="12">
    <location>
        <position position="696"/>
    </location>
    <ligand>
        <name>Cu cation</name>
        <dbReference type="ChEBI" id="CHEBI:23378"/>
        <label>1</label>
    </ligand>
</feature>
<evidence type="ECO:0000256" key="3">
    <source>
        <dbReference type="ARBA" id="ARBA00010609"/>
    </source>
</evidence>
<dbReference type="InterPro" id="IPR001287">
    <property type="entry name" value="NO2-reductase_Cu"/>
</dbReference>
<comment type="similarity">
    <text evidence="3">Belongs to the multicopper oxidase family.</text>
</comment>
<keyword evidence="8" id="KW-0677">Repeat</keyword>
<dbReference type="PANTHER" id="PTHR11709">
    <property type="entry name" value="MULTI-COPPER OXIDASE"/>
    <property type="match status" value="1"/>
</dbReference>
<evidence type="ECO:0000313" key="17">
    <source>
        <dbReference type="Proteomes" id="UP000712713"/>
    </source>
</evidence>
<feature type="binding site" description="type 1 copper site" evidence="12">
    <location>
        <position position="688"/>
    </location>
    <ligand>
        <name>Cu cation</name>
        <dbReference type="ChEBI" id="CHEBI:23378"/>
        <label>1</label>
    </ligand>
</feature>
<evidence type="ECO:0000256" key="2">
    <source>
        <dbReference type="ARBA" id="ARBA00001973"/>
    </source>
</evidence>
<proteinExistence type="inferred from homology"/>
<keyword evidence="7 12" id="KW-0479">Metal-binding</keyword>
<protein>
    <recommendedName>
        <fullName evidence="6">Copper-containing nitrite reductase</fullName>
        <ecNumber evidence="5">1.7.2.1</ecNumber>
    </recommendedName>
</protein>
<gene>
    <name evidence="16" type="ORF">K8V15_02815</name>
</gene>
<feature type="compositionally biased region" description="Low complexity" evidence="13">
    <location>
        <begin position="552"/>
        <end position="563"/>
    </location>
</feature>
<feature type="binding site" description="type 1 copper site" evidence="12">
    <location>
        <position position="648"/>
    </location>
    <ligand>
        <name>Cu cation</name>
        <dbReference type="ChEBI" id="CHEBI:23378"/>
        <label>1</label>
    </ligand>
</feature>
<dbReference type="SUPFAM" id="SSF49503">
    <property type="entry name" value="Cupredoxins"/>
    <property type="match status" value="3"/>
</dbReference>
<dbReference type="EC" id="1.7.2.1" evidence="5"/>
<keyword evidence="14" id="KW-0812">Transmembrane</keyword>
<feature type="domain" description="Plastocyanin-like" evidence="15">
    <location>
        <begin position="602"/>
        <end position="710"/>
    </location>
</feature>
<accession>A0A921JQY9</accession>
<dbReference type="CDD" id="cd04208">
    <property type="entry name" value="CuRO_2_CuNIR"/>
    <property type="match status" value="1"/>
</dbReference>
<feature type="binding site" description="type 1 copper site" evidence="12">
    <location>
        <position position="687"/>
    </location>
    <ligand>
        <name>Cu cation</name>
        <dbReference type="ChEBI" id="CHEBI:23378"/>
        <label>1</label>
    </ligand>
</feature>
<evidence type="ECO:0000256" key="5">
    <source>
        <dbReference type="ARBA" id="ARBA00011882"/>
    </source>
</evidence>
<dbReference type="GO" id="GO:0005507">
    <property type="term" value="F:copper ion binding"/>
    <property type="evidence" value="ECO:0007669"/>
    <property type="project" value="InterPro"/>
</dbReference>
<evidence type="ECO:0000256" key="7">
    <source>
        <dbReference type="ARBA" id="ARBA00022723"/>
    </source>
</evidence>
<evidence type="ECO:0000256" key="6">
    <source>
        <dbReference type="ARBA" id="ARBA00017290"/>
    </source>
</evidence>
<feature type="transmembrane region" description="Helical" evidence="14">
    <location>
        <begin position="297"/>
        <end position="321"/>
    </location>
</feature>
<feature type="transmembrane region" description="Helical" evidence="14">
    <location>
        <begin position="133"/>
        <end position="155"/>
    </location>
</feature>
<dbReference type="InterPro" id="IPR045087">
    <property type="entry name" value="Cu-oxidase_fam"/>
</dbReference>
<keyword evidence="9" id="KW-0560">Oxidoreductase</keyword>
<dbReference type="EMBL" id="DYZF01000067">
    <property type="protein sequence ID" value="HJE50903.1"/>
    <property type="molecule type" value="Genomic_DNA"/>
</dbReference>
<dbReference type="PRINTS" id="PR00695">
    <property type="entry name" value="CUNO2RDTASE"/>
</dbReference>
<comment type="caution">
    <text evidence="16">The sequence shown here is derived from an EMBL/GenBank/DDBJ whole genome shotgun (WGS) entry which is preliminary data.</text>
</comment>
<dbReference type="PANTHER" id="PTHR11709:SF394">
    <property type="entry name" value="FI03373P-RELATED"/>
    <property type="match status" value="1"/>
</dbReference>
<evidence type="ECO:0000256" key="9">
    <source>
        <dbReference type="ARBA" id="ARBA00023002"/>
    </source>
</evidence>
<feature type="binding site" description="type 1 copper site" evidence="12">
    <location>
        <position position="653"/>
    </location>
    <ligand>
        <name>Cu cation</name>
        <dbReference type="ChEBI" id="CHEBI:23378"/>
        <label>1</label>
    </ligand>
</feature>
<keyword evidence="14" id="KW-1133">Transmembrane helix</keyword>
<feature type="transmembrane region" description="Helical" evidence="14">
    <location>
        <begin position="167"/>
        <end position="190"/>
    </location>
</feature>
<feature type="region of interest" description="Disordered" evidence="13">
    <location>
        <begin position="552"/>
        <end position="573"/>
    </location>
</feature>
<dbReference type="CDD" id="cd11020">
    <property type="entry name" value="CuRO_1_CuNIR"/>
    <property type="match status" value="1"/>
</dbReference>
<feature type="transmembrane region" description="Helical" evidence="14">
    <location>
        <begin position="77"/>
        <end position="94"/>
    </location>
</feature>
<evidence type="ECO:0000313" key="16">
    <source>
        <dbReference type="EMBL" id="HJE50903.1"/>
    </source>
</evidence>
<dbReference type="AlphaFoldDB" id="A0A921JQY9"/>
<feature type="transmembrane region" description="Helical" evidence="14">
    <location>
        <begin position="100"/>
        <end position="121"/>
    </location>
</feature>
<dbReference type="InterPro" id="IPR008972">
    <property type="entry name" value="Cupredoxin"/>
</dbReference>
<feature type="binding site" description="type 1 copper site" evidence="12">
    <location>
        <position position="851"/>
    </location>
    <ligand>
        <name>Cu cation</name>
        <dbReference type="ChEBI" id="CHEBI:23378"/>
        <label>1</label>
    </ligand>
</feature>
<keyword evidence="10 12" id="KW-0186">Copper</keyword>
<evidence type="ECO:0000256" key="13">
    <source>
        <dbReference type="SAM" id="MobiDB-lite"/>
    </source>
</evidence>
<keyword evidence="14" id="KW-0472">Membrane</keyword>
<feature type="transmembrane region" description="Helical" evidence="14">
    <location>
        <begin position="342"/>
        <end position="359"/>
    </location>
</feature>
<dbReference type="Pfam" id="PF07732">
    <property type="entry name" value="Cu-oxidase_3"/>
    <property type="match status" value="1"/>
</dbReference>
<evidence type="ECO:0000256" key="10">
    <source>
        <dbReference type="ARBA" id="ARBA00023008"/>
    </source>
</evidence>